<dbReference type="Pfam" id="PF01145">
    <property type="entry name" value="Band_7"/>
    <property type="match status" value="1"/>
</dbReference>
<feature type="region of interest" description="Disordered" evidence="4">
    <location>
        <begin position="92"/>
        <end position="136"/>
    </location>
</feature>
<dbReference type="InterPro" id="IPR001107">
    <property type="entry name" value="Band_7"/>
</dbReference>
<dbReference type="InterPro" id="IPR018080">
    <property type="entry name" value="Band_7/stomatin-like_CS"/>
</dbReference>
<dbReference type="Proteomes" id="UP000825002">
    <property type="component" value="Unassembled WGS sequence"/>
</dbReference>
<dbReference type="Gene3D" id="6.10.250.2090">
    <property type="match status" value="1"/>
</dbReference>
<evidence type="ECO:0000259" key="6">
    <source>
        <dbReference type="SMART" id="SM00244"/>
    </source>
</evidence>
<name>A0ABQ7S839_9ACAR</name>
<gene>
    <name evidence="7" type="primary">mec-2</name>
    <name evidence="7" type="ORF">GZH46_01896</name>
</gene>
<sequence length="449" mass="49063">MTSSASQQQQPADQYLVEEEEGGQYLANNNNSSPILDLVQQHDSATQQQQQQRASVSFHNGEPPSSTPLDDEPMSMAVPYGYGQAQNHRMNSLYRRNGGGTPMSLGPPPLRLDDSPTIRGSMSSSPRGSSGQQQQYMLTQSGLERQGSLIVGTQRFRQRYATSSDSAGLCALFLTALSILLIIGTMPLSLFFCIKVVQEYERVVIFRLGRLLKGGARGPGIFFIIPCIDAYCKVDLRTVSFDVPPQEILSKDSVTVAVDAVVYYRISNATIAVSNVEDYGRSTRLLAATTLRNVLGTKNLSEILSERETISHIMQSSLDEATEPWGVKVERVEIKDVRLPVQLQRAMAAEAEAAREARAKVIAAEGEQKAANALKEAAEVISISPQALQLRYLQTLNSIAAEKNSTIVFPIPLDMFSGFQRYQTSGAPMPSASTQPNTQALKLKDPSQV</sequence>
<keyword evidence="3 5" id="KW-0472">Membrane</keyword>
<evidence type="ECO:0000256" key="5">
    <source>
        <dbReference type="SAM" id="Phobius"/>
    </source>
</evidence>
<reference evidence="7 8" key="1">
    <citation type="submission" date="2020-10" db="EMBL/GenBank/DDBJ databases">
        <authorList>
            <person name="Klimov P.B."/>
            <person name="Dyachkov S.M."/>
            <person name="Chetverikov P.E."/>
        </authorList>
    </citation>
    <scope>NUCLEOTIDE SEQUENCE [LARGE SCALE GENOMIC DNA]</scope>
    <source>
        <strain evidence="7">BMOC 18-1129-001#AD2665</strain>
        <tissue evidence="7">Entire mites</tissue>
    </source>
</reference>
<feature type="compositionally biased region" description="Low complexity" evidence="4">
    <location>
        <begin position="1"/>
        <end position="10"/>
    </location>
</feature>
<keyword evidence="5" id="KW-1133">Transmembrane helix</keyword>
<dbReference type="PANTHER" id="PTHR10264:SF19">
    <property type="entry name" value="AT06885P-RELATED"/>
    <property type="match status" value="1"/>
</dbReference>
<feature type="region of interest" description="Disordered" evidence="4">
    <location>
        <begin position="1"/>
        <end position="79"/>
    </location>
</feature>
<comment type="caution">
    <text evidence="7">The sequence shown here is derived from an EMBL/GenBank/DDBJ whole genome shotgun (WGS) entry which is preliminary data.</text>
</comment>
<keyword evidence="5" id="KW-0812">Transmembrane</keyword>
<keyword evidence="8" id="KW-1185">Reference proteome</keyword>
<feature type="transmembrane region" description="Helical" evidence="5">
    <location>
        <begin position="167"/>
        <end position="192"/>
    </location>
</feature>
<feature type="compositionally biased region" description="Low complexity" evidence="4">
    <location>
        <begin position="120"/>
        <end position="135"/>
    </location>
</feature>
<evidence type="ECO:0000256" key="3">
    <source>
        <dbReference type="ARBA" id="ARBA00023136"/>
    </source>
</evidence>
<dbReference type="PANTHER" id="PTHR10264">
    <property type="entry name" value="BAND 7 PROTEIN-RELATED"/>
    <property type="match status" value="1"/>
</dbReference>
<feature type="domain" description="Band 7" evidence="6">
    <location>
        <begin position="192"/>
        <end position="351"/>
    </location>
</feature>
<dbReference type="PROSITE" id="PS01270">
    <property type="entry name" value="BAND_7"/>
    <property type="match status" value="1"/>
</dbReference>
<evidence type="ECO:0000256" key="2">
    <source>
        <dbReference type="ARBA" id="ARBA00008164"/>
    </source>
</evidence>
<evidence type="ECO:0000313" key="7">
    <source>
        <dbReference type="EMBL" id="KAG9509582.1"/>
    </source>
</evidence>
<dbReference type="Gene3D" id="3.30.479.30">
    <property type="entry name" value="Band 7 domain"/>
    <property type="match status" value="1"/>
</dbReference>
<protein>
    <submittedName>
        <fullName evidence="7">Mechanosensory protein 2</fullName>
    </submittedName>
</protein>
<dbReference type="InterPro" id="IPR043202">
    <property type="entry name" value="Band-7_stomatin-like"/>
</dbReference>
<dbReference type="PRINTS" id="PR00721">
    <property type="entry name" value="STOMATIN"/>
</dbReference>
<feature type="non-terminal residue" evidence="7">
    <location>
        <position position="449"/>
    </location>
</feature>
<feature type="compositionally biased region" description="Polar residues" evidence="4">
    <location>
        <begin position="53"/>
        <end position="68"/>
    </location>
</feature>
<dbReference type="SUPFAM" id="SSF117892">
    <property type="entry name" value="Band 7/SPFH domain"/>
    <property type="match status" value="1"/>
</dbReference>
<evidence type="ECO:0000256" key="4">
    <source>
        <dbReference type="SAM" id="MobiDB-lite"/>
    </source>
</evidence>
<accession>A0ABQ7S839</accession>
<dbReference type="InterPro" id="IPR001972">
    <property type="entry name" value="Stomatin_HflK_fam"/>
</dbReference>
<dbReference type="InterPro" id="IPR036013">
    <property type="entry name" value="Band_7/SPFH_dom_sf"/>
</dbReference>
<proteinExistence type="inferred from homology"/>
<evidence type="ECO:0000256" key="1">
    <source>
        <dbReference type="ARBA" id="ARBA00004370"/>
    </source>
</evidence>
<feature type="region of interest" description="Disordered" evidence="4">
    <location>
        <begin position="425"/>
        <end position="449"/>
    </location>
</feature>
<comment type="subcellular location">
    <subcellularLocation>
        <location evidence="1">Membrane</location>
    </subcellularLocation>
</comment>
<dbReference type="CDD" id="cd03403">
    <property type="entry name" value="SPFH_stomatin"/>
    <property type="match status" value="1"/>
</dbReference>
<feature type="compositionally biased region" description="Polar residues" evidence="4">
    <location>
        <begin position="425"/>
        <end position="440"/>
    </location>
</feature>
<comment type="similarity">
    <text evidence="2">Belongs to the band 7/mec-2 family.</text>
</comment>
<dbReference type="EMBL" id="JAIFTH010000411">
    <property type="protein sequence ID" value="KAG9509582.1"/>
    <property type="molecule type" value="Genomic_DNA"/>
</dbReference>
<dbReference type="SMART" id="SM00244">
    <property type="entry name" value="PHB"/>
    <property type="match status" value="1"/>
</dbReference>
<evidence type="ECO:0000313" key="8">
    <source>
        <dbReference type="Proteomes" id="UP000825002"/>
    </source>
</evidence>
<organism evidence="7 8">
    <name type="scientific">Fragariocoptes setiger</name>
    <dbReference type="NCBI Taxonomy" id="1670756"/>
    <lineage>
        <taxon>Eukaryota</taxon>
        <taxon>Metazoa</taxon>
        <taxon>Ecdysozoa</taxon>
        <taxon>Arthropoda</taxon>
        <taxon>Chelicerata</taxon>
        <taxon>Arachnida</taxon>
        <taxon>Acari</taxon>
        <taxon>Acariformes</taxon>
        <taxon>Trombidiformes</taxon>
        <taxon>Prostigmata</taxon>
        <taxon>Eupodina</taxon>
        <taxon>Eriophyoidea</taxon>
        <taxon>Phytoptidae</taxon>
        <taxon>Fragariocoptes</taxon>
    </lineage>
</organism>